<evidence type="ECO:0000256" key="12">
    <source>
        <dbReference type="PIRNR" id="PIRNR006446"/>
    </source>
</evidence>
<sequence>MEALELARWQFGLTAGLHFLFVSLTLGMAPIIAYMQTRHLFTGREVFDRLTRYWGQVYVINYALGVITGIVMEFQFGVSWSGLAHYAGDLFGAPLALETISAFFLESTFLGVWIFGWGILPRWLHLASFYVVTATAYLSAFWIMSANGFMQNPVGFRPREDGTLELTDFAAVLANEGALPALGHVSAASLGVGGFFVAGASAWHFLRGTAERELFRRSLRTGVVVGWLGVWVAVVSGFPQLAFTQGQPGKSAALGGDGDALARLQAELTEQVGYAVSVPPVWLSAPFLVMQSIGYLMWVIGTIAIVLFYRGWLERNRTMLYTLLFVVPLPYVAVFCGWIIREMGRQPWLIHGEVTVNQGVTDASTGSMLFSLIAFVTVFGVLAVVDVVLIWGAVRRGPDRAFLGENEAGERIAAGAVGDTGDRDVVIPLSDAVPSEQRASHSGTEPGLRSQSAGKE</sequence>
<keyword evidence="9 12" id="KW-1133">Transmembrane helix</keyword>
<dbReference type="GO" id="GO:0005886">
    <property type="term" value="C:plasma membrane"/>
    <property type="evidence" value="ECO:0007669"/>
    <property type="project" value="UniProtKB-SubCell"/>
</dbReference>
<feature type="transmembrane region" description="Helical" evidence="12">
    <location>
        <begin position="320"/>
        <end position="340"/>
    </location>
</feature>
<dbReference type="GO" id="GO:0046872">
    <property type="term" value="F:metal ion binding"/>
    <property type="evidence" value="ECO:0007669"/>
    <property type="project" value="UniProtKB-UniRule"/>
</dbReference>
<keyword evidence="14" id="KW-0560">Oxidoreductase</keyword>
<evidence type="ECO:0000256" key="10">
    <source>
        <dbReference type="ARBA" id="ARBA00023004"/>
    </source>
</evidence>
<dbReference type="GO" id="GO:0009055">
    <property type="term" value="F:electron transfer activity"/>
    <property type="evidence" value="ECO:0007669"/>
    <property type="project" value="UniProtKB-UniRule"/>
</dbReference>
<evidence type="ECO:0000256" key="1">
    <source>
        <dbReference type="ARBA" id="ARBA00004651"/>
    </source>
</evidence>
<dbReference type="EC" id="1.10.3.-" evidence="14"/>
<evidence type="ECO:0000256" key="7">
    <source>
        <dbReference type="ARBA" id="ARBA00022723"/>
    </source>
</evidence>
<feature type="transmembrane region" description="Helical" evidence="12">
    <location>
        <begin position="369"/>
        <end position="394"/>
    </location>
</feature>
<keyword evidence="15" id="KW-1185">Reference proteome</keyword>
<dbReference type="GO" id="GO:0020037">
    <property type="term" value="F:heme binding"/>
    <property type="evidence" value="ECO:0007669"/>
    <property type="project" value="TreeGrafter"/>
</dbReference>
<dbReference type="PANTHER" id="PTHR30365">
    <property type="entry name" value="CYTOCHROME D UBIQUINOL OXIDASE"/>
    <property type="match status" value="1"/>
</dbReference>
<feature type="transmembrane region" description="Helical" evidence="12">
    <location>
        <begin position="287"/>
        <end position="308"/>
    </location>
</feature>
<dbReference type="GO" id="GO:0070069">
    <property type="term" value="C:cytochrome complex"/>
    <property type="evidence" value="ECO:0007669"/>
    <property type="project" value="UniProtKB-UniRule"/>
</dbReference>
<comment type="caution">
    <text evidence="14">The sequence shown here is derived from an EMBL/GenBank/DDBJ whole genome shotgun (WGS) entry which is preliminary data.</text>
</comment>
<evidence type="ECO:0000256" key="5">
    <source>
        <dbReference type="ARBA" id="ARBA00022617"/>
    </source>
</evidence>
<evidence type="ECO:0000256" key="6">
    <source>
        <dbReference type="ARBA" id="ARBA00022692"/>
    </source>
</evidence>
<dbReference type="EMBL" id="JACCCC010000001">
    <property type="protein sequence ID" value="NYE45394.1"/>
    <property type="molecule type" value="Genomic_DNA"/>
</dbReference>
<evidence type="ECO:0000313" key="14">
    <source>
        <dbReference type="EMBL" id="NYE45394.1"/>
    </source>
</evidence>
<evidence type="ECO:0000313" key="15">
    <source>
        <dbReference type="Proteomes" id="UP000589036"/>
    </source>
</evidence>
<feature type="region of interest" description="Disordered" evidence="13">
    <location>
        <begin position="432"/>
        <end position="456"/>
    </location>
</feature>
<dbReference type="InterPro" id="IPR002585">
    <property type="entry name" value="Cyt-d_ubiquinol_oxidase_su_1"/>
</dbReference>
<keyword evidence="7 12" id="KW-0479">Metal-binding</keyword>
<keyword evidence="8 12" id="KW-0249">Electron transport</keyword>
<reference evidence="14 15" key="1">
    <citation type="submission" date="2020-07" db="EMBL/GenBank/DDBJ databases">
        <title>Sequencing the genomes of 1000 actinobacteria strains.</title>
        <authorList>
            <person name="Klenk H.-P."/>
        </authorList>
    </citation>
    <scope>NUCLEOTIDE SEQUENCE [LARGE SCALE GENOMIC DNA]</scope>
    <source>
        <strain evidence="14 15">CXB654</strain>
    </source>
</reference>
<feature type="transmembrane region" description="Helical" evidence="12">
    <location>
        <begin position="15"/>
        <end position="36"/>
    </location>
</feature>
<dbReference type="PIRSF" id="PIRSF006446">
    <property type="entry name" value="Cyt_quinol_oxidase_1"/>
    <property type="match status" value="1"/>
</dbReference>
<dbReference type="Proteomes" id="UP000589036">
    <property type="component" value="Unassembled WGS sequence"/>
</dbReference>
<dbReference type="GO" id="GO:0019646">
    <property type="term" value="P:aerobic electron transport chain"/>
    <property type="evidence" value="ECO:0007669"/>
    <property type="project" value="InterPro"/>
</dbReference>
<accession>A0A852TTF1</accession>
<keyword evidence="3 12" id="KW-0813">Transport</keyword>
<evidence type="ECO:0000256" key="8">
    <source>
        <dbReference type="ARBA" id="ARBA00022982"/>
    </source>
</evidence>
<protein>
    <submittedName>
        <fullName evidence="14">Cytochrome d ubiquinol oxidase subunit I</fullName>
        <ecNumber evidence="14">1.10.3.-</ecNumber>
    </submittedName>
</protein>
<dbReference type="PANTHER" id="PTHR30365:SF15">
    <property type="entry name" value="CYTOCHROME BD UBIQUINOL OXIDASE SUBUNIT 1"/>
    <property type="match status" value="1"/>
</dbReference>
<evidence type="ECO:0000256" key="11">
    <source>
        <dbReference type="ARBA" id="ARBA00023136"/>
    </source>
</evidence>
<proteinExistence type="inferred from homology"/>
<keyword evidence="11 12" id="KW-0472">Membrane</keyword>
<feature type="transmembrane region" description="Helical" evidence="12">
    <location>
        <begin position="100"/>
        <end position="120"/>
    </location>
</feature>
<comment type="similarity">
    <text evidence="2 12">Belongs to the cytochrome ubiquinol oxidase subunit 1 family.</text>
</comment>
<gene>
    <name evidence="14" type="ORF">HDA32_000514</name>
</gene>
<dbReference type="RefSeq" id="WP_179641624.1">
    <property type="nucleotide sequence ID" value="NZ_BAAAYY010000007.1"/>
</dbReference>
<keyword evidence="10 12" id="KW-0408">Iron</keyword>
<dbReference type="GO" id="GO:0016682">
    <property type="term" value="F:oxidoreductase activity, acting on diphenols and related substances as donors, oxygen as acceptor"/>
    <property type="evidence" value="ECO:0007669"/>
    <property type="project" value="TreeGrafter"/>
</dbReference>
<feature type="transmembrane region" description="Helical" evidence="12">
    <location>
        <begin position="57"/>
        <end position="80"/>
    </location>
</feature>
<feature type="transmembrane region" description="Helical" evidence="12">
    <location>
        <begin position="185"/>
        <end position="206"/>
    </location>
</feature>
<organism evidence="14 15">
    <name type="scientific">Spinactinospora alkalitolerans</name>
    <dbReference type="NCBI Taxonomy" id="687207"/>
    <lineage>
        <taxon>Bacteria</taxon>
        <taxon>Bacillati</taxon>
        <taxon>Actinomycetota</taxon>
        <taxon>Actinomycetes</taxon>
        <taxon>Streptosporangiales</taxon>
        <taxon>Nocardiopsidaceae</taxon>
        <taxon>Spinactinospora</taxon>
    </lineage>
</organism>
<keyword evidence="6 12" id="KW-0812">Transmembrane</keyword>
<feature type="transmembrane region" description="Helical" evidence="12">
    <location>
        <begin position="218"/>
        <end position="238"/>
    </location>
</feature>
<evidence type="ECO:0000256" key="13">
    <source>
        <dbReference type="SAM" id="MobiDB-lite"/>
    </source>
</evidence>
<feature type="transmembrane region" description="Helical" evidence="12">
    <location>
        <begin position="127"/>
        <end position="144"/>
    </location>
</feature>
<dbReference type="AlphaFoldDB" id="A0A852TTF1"/>
<evidence type="ECO:0000256" key="2">
    <source>
        <dbReference type="ARBA" id="ARBA00009819"/>
    </source>
</evidence>
<dbReference type="Pfam" id="PF01654">
    <property type="entry name" value="Cyt_bd_oxida_I"/>
    <property type="match status" value="2"/>
</dbReference>
<keyword evidence="5 12" id="KW-0349">Heme</keyword>
<evidence type="ECO:0000256" key="3">
    <source>
        <dbReference type="ARBA" id="ARBA00022448"/>
    </source>
</evidence>
<evidence type="ECO:0000256" key="4">
    <source>
        <dbReference type="ARBA" id="ARBA00022475"/>
    </source>
</evidence>
<comment type="subcellular location">
    <subcellularLocation>
        <location evidence="1">Cell membrane</location>
        <topology evidence="1">Multi-pass membrane protein</topology>
    </subcellularLocation>
</comment>
<name>A0A852TTF1_9ACTN</name>
<evidence type="ECO:0000256" key="9">
    <source>
        <dbReference type="ARBA" id="ARBA00022989"/>
    </source>
</evidence>
<keyword evidence="4 12" id="KW-1003">Cell membrane</keyword>